<protein>
    <submittedName>
        <fullName evidence="1">Uncharacterized protein</fullName>
    </submittedName>
</protein>
<dbReference type="EMBL" id="BARS01050311">
    <property type="protein sequence ID" value="GAG47268.1"/>
    <property type="molecule type" value="Genomic_DNA"/>
</dbReference>
<dbReference type="AlphaFoldDB" id="X0YF09"/>
<proteinExistence type="predicted"/>
<name>X0YF09_9ZZZZ</name>
<sequence length="70" mass="8412">VFFRFSADGVNSTDRDDYFIICGKQNLKKKIENKRKEFEKNWKIRFSIKSQRDSAKVKVSKVYEMIETEL</sequence>
<organism evidence="1">
    <name type="scientific">marine sediment metagenome</name>
    <dbReference type="NCBI Taxonomy" id="412755"/>
    <lineage>
        <taxon>unclassified sequences</taxon>
        <taxon>metagenomes</taxon>
        <taxon>ecological metagenomes</taxon>
    </lineage>
</organism>
<feature type="non-terminal residue" evidence="1">
    <location>
        <position position="1"/>
    </location>
</feature>
<reference evidence="1" key="1">
    <citation type="journal article" date="2014" name="Front. Microbiol.">
        <title>High frequency of phylogenetically diverse reductive dehalogenase-homologous genes in deep subseafloor sedimentary metagenomes.</title>
        <authorList>
            <person name="Kawai M."/>
            <person name="Futagami T."/>
            <person name="Toyoda A."/>
            <person name="Takaki Y."/>
            <person name="Nishi S."/>
            <person name="Hori S."/>
            <person name="Arai W."/>
            <person name="Tsubouchi T."/>
            <person name="Morono Y."/>
            <person name="Uchiyama I."/>
            <person name="Ito T."/>
            <person name="Fujiyama A."/>
            <person name="Inagaki F."/>
            <person name="Takami H."/>
        </authorList>
    </citation>
    <scope>NUCLEOTIDE SEQUENCE</scope>
    <source>
        <strain evidence="1">Expedition CK06-06</strain>
    </source>
</reference>
<evidence type="ECO:0000313" key="1">
    <source>
        <dbReference type="EMBL" id="GAG47268.1"/>
    </source>
</evidence>
<gene>
    <name evidence="1" type="ORF">S01H1_75135</name>
</gene>
<comment type="caution">
    <text evidence="1">The sequence shown here is derived from an EMBL/GenBank/DDBJ whole genome shotgun (WGS) entry which is preliminary data.</text>
</comment>
<accession>X0YF09</accession>